<feature type="region of interest" description="Disordered" evidence="1">
    <location>
        <begin position="97"/>
        <end position="156"/>
    </location>
</feature>
<protein>
    <submittedName>
        <fullName evidence="2">Uncharacterized protein</fullName>
    </submittedName>
</protein>
<reference evidence="2" key="1">
    <citation type="journal article" date="2022" name="Int. J. Mol. Sci.">
        <title>Draft Genome of Tanacetum Coccineum: Genomic Comparison of Closely Related Tanacetum-Family Plants.</title>
        <authorList>
            <person name="Yamashiro T."/>
            <person name="Shiraishi A."/>
            <person name="Nakayama K."/>
            <person name="Satake H."/>
        </authorList>
    </citation>
    <scope>NUCLEOTIDE SEQUENCE</scope>
</reference>
<dbReference type="Proteomes" id="UP001151760">
    <property type="component" value="Unassembled WGS sequence"/>
</dbReference>
<accession>A0ABQ5AZE0</accession>
<name>A0ABQ5AZE0_9ASTR</name>
<reference evidence="2" key="2">
    <citation type="submission" date="2022-01" db="EMBL/GenBank/DDBJ databases">
        <authorList>
            <person name="Yamashiro T."/>
            <person name="Shiraishi A."/>
            <person name="Satake H."/>
            <person name="Nakayama K."/>
        </authorList>
    </citation>
    <scope>NUCLEOTIDE SEQUENCE</scope>
</reference>
<keyword evidence="3" id="KW-1185">Reference proteome</keyword>
<feature type="compositionally biased region" description="Basic and acidic residues" evidence="1">
    <location>
        <begin position="97"/>
        <end position="127"/>
    </location>
</feature>
<proteinExistence type="predicted"/>
<comment type="caution">
    <text evidence="2">The sequence shown here is derived from an EMBL/GenBank/DDBJ whole genome shotgun (WGS) entry which is preliminary data.</text>
</comment>
<evidence type="ECO:0000313" key="3">
    <source>
        <dbReference type="Proteomes" id="UP001151760"/>
    </source>
</evidence>
<feature type="compositionally biased region" description="Polar residues" evidence="1">
    <location>
        <begin position="145"/>
        <end position="156"/>
    </location>
</feature>
<dbReference type="EMBL" id="BQNB010012797">
    <property type="protein sequence ID" value="GJT08016.1"/>
    <property type="molecule type" value="Genomic_DNA"/>
</dbReference>
<sequence>MDKSSSHLLPLSWRSKHLEIFTRTETFCFDLEENSSGSTTTHSDYSLPDYEAFYSDDDHIKEKSSGSRYHLLCLIFSKYDSFIFDLSINPFPPTDRNDFYHEEFAGSGYHQKDRKPSQNDKTEHGMEKTVQNQGQSPKMPKSESILKNQQSNRSRN</sequence>
<organism evidence="2 3">
    <name type="scientific">Tanacetum coccineum</name>
    <dbReference type="NCBI Taxonomy" id="301880"/>
    <lineage>
        <taxon>Eukaryota</taxon>
        <taxon>Viridiplantae</taxon>
        <taxon>Streptophyta</taxon>
        <taxon>Embryophyta</taxon>
        <taxon>Tracheophyta</taxon>
        <taxon>Spermatophyta</taxon>
        <taxon>Magnoliopsida</taxon>
        <taxon>eudicotyledons</taxon>
        <taxon>Gunneridae</taxon>
        <taxon>Pentapetalae</taxon>
        <taxon>asterids</taxon>
        <taxon>campanulids</taxon>
        <taxon>Asterales</taxon>
        <taxon>Asteraceae</taxon>
        <taxon>Asteroideae</taxon>
        <taxon>Anthemideae</taxon>
        <taxon>Anthemidinae</taxon>
        <taxon>Tanacetum</taxon>
    </lineage>
</organism>
<evidence type="ECO:0000256" key="1">
    <source>
        <dbReference type="SAM" id="MobiDB-lite"/>
    </source>
</evidence>
<gene>
    <name evidence="2" type="ORF">Tco_0842478</name>
</gene>
<evidence type="ECO:0000313" key="2">
    <source>
        <dbReference type="EMBL" id="GJT08016.1"/>
    </source>
</evidence>